<comment type="caution">
    <text evidence="2">The sequence shown here is derived from an EMBL/GenBank/DDBJ whole genome shotgun (WGS) entry which is preliminary data.</text>
</comment>
<gene>
    <name evidence="2" type="ORF">J2S19_004078</name>
</gene>
<dbReference type="Pfam" id="PF00535">
    <property type="entry name" value="Glycos_transf_2"/>
    <property type="match status" value="1"/>
</dbReference>
<dbReference type="Gene3D" id="3.90.550.10">
    <property type="entry name" value="Spore Coat Polysaccharide Biosynthesis Protein SpsA, Chain A"/>
    <property type="match status" value="1"/>
</dbReference>
<dbReference type="InterPro" id="IPR029044">
    <property type="entry name" value="Nucleotide-diphossugar_trans"/>
</dbReference>
<organism evidence="2 3">
    <name type="scientific">Metabacillus malikii</name>
    <dbReference type="NCBI Taxonomy" id="1504265"/>
    <lineage>
        <taxon>Bacteria</taxon>
        <taxon>Bacillati</taxon>
        <taxon>Bacillota</taxon>
        <taxon>Bacilli</taxon>
        <taxon>Bacillales</taxon>
        <taxon>Bacillaceae</taxon>
        <taxon>Metabacillus</taxon>
    </lineage>
</organism>
<dbReference type="SUPFAM" id="SSF53448">
    <property type="entry name" value="Nucleotide-diphospho-sugar transferases"/>
    <property type="match status" value="1"/>
</dbReference>
<name>A0ABT9ZKD8_9BACI</name>
<dbReference type="RefSeq" id="WP_307345112.1">
    <property type="nucleotide sequence ID" value="NZ_JAUSUD010000024.1"/>
</dbReference>
<dbReference type="Proteomes" id="UP001234495">
    <property type="component" value="Unassembled WGS sequence"/>
</dbReference>
<dbReference type="InterPro" id="IPR001173">
    <property type="entry name" value="Glyco_trans_2-like"/>
</dbReference>
<accession>A0ABT9ZKD8</accession>
<evidence type="ECO:0000313" key="2">
    <source>
        <dbReference type="EMBL" id="MDQ0232756.1"/>
    </source>
</evidence>
<evidence type="ECO:0000259" key="1">
    <source>
        <dbReference type="Pfam" id="PF00535"/>
    </source>
</evidence>
<dbReference type="EMBL" id="JAUSUD010000024">
    <property type="protein sequence ID" value="MDQ0232756.1"/>
    <property type="molecule type" value="Genomic_DNA"/>
</dbReference>
<feature type="domain" description="Glycosyltransferase 2-like" evidence="1">
    <location>
        <begin position="25"/>
        <end position="191"/>
    </location>
</feature>
<evidence type="ECO:0000313" key="3">
    <source>
        <dbReference type="Proteomes" id="UP001234495"/>
    </source>
</evidence>
<sequence>MNIMIVLNFNDFETTNNYISQIKCYDVLDKIIVVDNCSTDNSYSLLKKLESEKVDIISTEKNNGYASGNNFGIKYAENYYNPTNIIISNPDIEVSEKSISRICSFLNTHKEIAAVSGLIHDKDNMVADNFAWKLPTYTSTLISTFISISKVFEKLFKITTKYNKNRLNNNVVNVDVLSGCFFAIKDKVLREVNYFDERTFLYNEESILAFKLRNKNYKQCVLTSEKIIHYEGVSINKSVKSWKSKNKILENSRKVYLKEYLKVSRLQMFIFILLFNIGKYEKFILLNLRGKFMTLKS</sequence>
<keyword evidence="3" id="KW-1185">Reference proteome</keyword>
<reference evidence="2 3" key="1">
    <citation type="submission" date="2023-07" db="EMBL/GenBank/DDBJ databases">
        <title>Genomic Encyclopedia of Type Strains, Phase IV (KMG-IV): sequencing the most valuable type-strain genomes for metagenomic binning, comparative biology and taxonomic classification.</title>
        <authorList>
            <person name="Goeker M."/>
        </authorList>
    </citation>
    <scope>NUCLEOTIDE SEQUENCE [LARGE SCALE GENOMIC DNA]</scope>
    <source>
        <strain evidence="2 3">DSM 29005</strain>
    </source>
</reference>
<dbReference type="PANTHER" id="PTHR43179">
    <property type="entry name" value="RHAMNOSYLTRANSFERASE WBBL"/>
    <property type="match status" value="1"/>
</dbReference>
<proteinExistence type="predicted"/>
<protein>
    <submittedName>
        <fullName evidence="2">GT2 family glycosyltransferase</fullName>
    </submittedName>
</protein>
<dbReference type="PANTHER" id="PTHR43179:SF10">
    <property type="entry name" value="GLYCOSYL TRANSFERASE"/>
    <property type="match status" value="1"/>
</dbReference>